<dbReference type="PANTHER" id="PTHR47968">
    <property type="entry name" value="CENTROMERE PROTEIN E"/>
    <property type="match status" value="1"/>
</dbReference>
<dbReference type="GO" id="GO:0005524">
    <property type="term" value="F:ATP binding"/>
    <property type="evidence" value="ECO:0007669"/>
    <property type="project" value="UniProtKB-UniRule"/>
</dbReference>
<evidence type="ECO:0000256" key="2">
    <source>
        <dbReference type="ARBA" id="ARBA00022741"/>
    </source>
</evidence>
<feature type="non-terminal residue" evidence="6">
    <location>
        <position position="1"/>
    </location>
</feature>
<sequence>EAGKSSNVKVVVRVRPLNAMESSGNHRNVVRPMDERVVVFDPRDDFDADSFIPNLRFIFDRVFDETATNQDIFHHTTKTIIDGVLNGYNCTVFAYGATGAGKTHTMLGNDKMPGVMFLTVMDLFKRIEEMKHEKTCEVAVSYLE</sequence>
<dbReference type="PANTHER" id="PTHR47968:SF65">
    <property type="entry name" value="KINESIN MOTOR DOMAIN-CONTAINING PROTEIN"/>
    <property type="match status" value="1"/>
</dbReference>
<keyword evidence="7" id="KW-1185">Reference proteome</keyword>
<gene>
    <name evidence="6" type="ORF">PACLA_8A045383</name>
</gene>
<dbReference type="SUPFAM" id="SSF52540">
    <property type="entry name" value="P-loop containing nucleoside triphosphate hydrolases"/>
    <property type="match status" value="1"/>
</dbReference>
<evidence type="ECO:0000313" key="6">
    <source>
        <dbReference type="EMBL" id="CAB4045030.1"/>
    </source>
</evidence>
<keyword evidence="4" id="KW-0206">Cytoskeleton</keyword>
<dbReference type="Gene3D" id="3.40.850.10">
    <property type="entry name" value="Kinesin motor domain"/>
    <property type="match status" value="1"/>
</dbReference>
<keyword evidence="3 5" id="KW-0067">ATP-binding</keyword>
<organism evidence="6 7">
    <name type="scientific">Paramuricea clavata</name>
    <name type="common">Red gorgonian</name>
    <name type="synonym">Violescent sea-whip</name>
    <dbReference type="NCBI Taxonomy" id="317549"/>
    <lineage>
        <taxon>Eukaryota</taxon>
        <taxon>Metazoa</taxon>
        <taxon>Cnidaria</taxon>
        <taxon>Anthozoa</taxon>
        <taxon>Octocorallia</taxon>
        <taxon>Malacalcyonacea</taxon>
        <taxon>Plexauridae</taxon>
        <taxon>Paramuricea</taxon>
    </lineage>
</organism>
<dbReference type="GO" id="GO:0007018">
    <property type="term" value="P:microtubule-based movement"/>
    <property type="evidence" value="ECO:0007669"/>
    <property type="project" value="InterPro"/>
</dbReference>
<comment type="subcellular location">
    <subcellularLocation>
        <location evidence="1">Cytoplasm</location>
        <location evidence="1">Cytoskeleton</location>
    </subcellularLocation>
</comment>
<dbReference type="GO" id="GO:0003777">
    <property type="term" value="F:microtubule motor activity"/>
    <property type="evidence" value="ECO:0007669"/>
    <property type="project" value="InterPro"/>
</dbReference>
<dbReference type="InterPro" id="IPR001752">
    <property type="entry name" value="Kinesin_motor_dom"/>
</dbReference>
<protein>
    <submittedName>
        <fullName evidence="6">Kinesin KIF18A</fullName>
    </submittedName>
</protein>
<dbReference type="InterPro" id="IPR036961">
    <property type="entry name" value="Kinesin_motor_dom_sf"/>
</dbReference>
<evidence type="ECO:0000256" key="5">
    <source>
        <dbReference type="PROSITE-ProRule" id="PRU00283"/>
    </source>
</evidence>
<evidence type="ECO:0000313" key="7">
    <source>
        <dbReference type="Proteomes" id="UP001152795"/>
    </source>
</evidence>
<proteinExistence type="inferred from homology"/>
<dbReference type="EMBL" id="CACRXK020037353">
    <property type="protein sequence ID" value="CAB4045030.1"/>
    <property type="molecule type" value="Genomic_DNA"/>
</dbReference>
<feature type="binding site" evidence="5">
    <location>
        <begin position="96"/>
        <end position="103"/>
    </location>
    <ligand>
        <name>ATP</name>
        <dbReference type="ChEBI" id="CHEBI:30616"/>
    </ligand>
</feature>
<evidence type="ECO:0000256" key="1">
    <source>
        <dbReference type="ARBA" id="ARBA00004245"/>
    </source>
</evidence>
<feature type="non-terminal residue" evidence="6">
    <location>
        <position position="144"/>
    </location>
</feature>
<comment type="caution">
    <text evidence="6">The sequence shown here is derived from an EMBL/GenBank/DDBJ whole genome shotgun (WGS) entry which is preliminary data.</text>
</comment>
<keyword evidence="2 5" id="KW-0547">Nucleotide-binding</keyword>
<evidence type="ECO:0000256" key="3">
    <source>
        <dbReference type="ARBA" id="ARBA00022840"/>
    </source>
</evidence>
<dbReference type="InterPro" id="IPR027417">
    <property type="entry name" value="P-loop_NTPase"/>
</dbReference>
<dbReference type="GO" id="GO:0008017">
    <property type="term" value="F:microtubule binding"/>
    <property type="evidence" value="ECO:0007669"/>
    <property type="project" value="InterPro"/>
</dbReference>
<name>A0A6S7KS67_PARCT</name>
<dbReference type="GO" id="GO:0005856">
    <property type="term" value="C:cytoskeleton"/>
    <property type="evidence" value="ECO:0007669"/>
    <property type="project" value="UniProtKB-SubCell"/>
</dbReference>
<dbReference type="Proteomes" id="UP001152795">
    <property type="component" value="Unassembled WGS sequence"/>
</dbReference>
<reference evidence="6" key="1">
    <citation type="submission" date="2020-04" db="EMBL/GenBank/DDBJ databases">
        <authorList>
            <person name="Alioto T."/>
            <person name="Alioto T."/>
            <person name="Gomez Garrido J."/>
        </authorList>
    </citation>
    <scope>NUCLEOTIDE SEQUENCE</scope>
    <source>
        <strain evidence="6">A484AB</strain>
    </source>
</reference>
<keyword evidence="5" id="KW-0505">Motor protein</keyword>
<dbReference type="SMART" id="SM00129">
    <property type="entry name" value="KISc"/>
    <property type="match status" value="1"/>
</dbReference>
<dbReference type="OrthoDB" id="3176171at2759"/>
<comment type="similarity">
    <text evidence="5">Belongs to the TRAFAC class myosin-kinesin ATPase superfamily. Kinesin family.</text>
</comment>
<dbReference type="PROSITE" id="PS50067">
    <property type="entry name" value="KINESIN_MOTOR_2"/>
    <property type="match status" value="1"/>
</dbReference>
<dbReference type="InterPro" id="IPR027640">
    <property type="entry name" value="Kinesin-like_fam"/>
</dbReference>
<dbReference type="AlphaFoldDB" id="A0A6S7KS67"/>
<accession>A0A6S7KS67</accession>
<dbReference type="Pfam" id="PF00225">
    <property type="entry name" value="Kinesin"/>
    <property type="match status" value="1"/>
</dbReference>
<keyword evidence="4" id="KW-0963">Cytoplasm</keyword>
<evidence type="ECO:0000256" key="4">
    <source>
        <dbReference type="ARBA" id="ARBA00023212"/>
    </source>
</evidence>